<dbReference type="Proteomes" id="UP000240294">
    <property type="component" value="Genome"/>
</dbReference>
<evidence type="ECO:0000313" key="1">
    <source>
        <dbReference type="EMBL" id="AUO78737.1"/>
    </source>
</evidence>
<proteinExistence type="predicted"/>
<reference evidence="2" key="1">
    <citation type="submission" date="2018-01" db="EMBL/GenBank/DDBJ databases">
        <title>Direct submission.</title>
        <authorList>
            <person name="Ciacci N."/>
        </authorList>
    </citation>
    <scope>NUCLEOTIDE SEQUENCE [LARGE SCALE GENOMIC DNA]</scope>
</reference>
<evidence type="ECO:0000313" key="2">
    <source>
        <dbReference type="Proteomes" id="UP000240294"/>
    </source>
</evidence>
<accession>A0A2I6UFQ0</accession>
<keyword evidence="2" id="KW-1185">Reference proteome</keyword>
<name>A0A2I6UFQ0_9CAUD</name>
<dbReference type="EMBL" id="MG746602">
    <property type="protein sequence ID" value="AUO78737.1"/>
    <property type="molecule type" value="Genomic_DNA"/>
</dbReference>
<protein>
    <submittedName>
        <fullName evidence="1">Uncharacterized protein</fullName>
    </submittedName>
</protein>
<organism evidence="1 2">
    <name type="scientific">Klebsiella phage vB_Kpn_F48</name>
    <dbReference type="NCBI Taxonomy" id="2070028"/>
    <lineage>
        <taxon>Viruses</taxon>
        <taxon>Duplodnaviria</taxon>
        <taxon>Heunggongvirae</taxon>
        <taxon>Uroviricota</taxon>
        <taxon>Caudoviricetes</taxon>
        <taxon>Marfavirus</taxon>
        <taxon>Marfavirus F48</taxon>
    </lineage>
</organism>
<gene>
    <name evidence="1" type="ORF">vBKpnF48_112</name>
</gene>
<sequence length="79" mass="9320">MVKSTPWRKPIGDCGGINELIERHYTLLQDKESFCYFDVITHAYREVGTSLEASIEVQYWMFSKGKRKITHISFETFRV</sequence>